<keyword evidence="10 14" id="KW-0472">Membrane</keyword>
<evidence type="ECO:0000259" key="15">
    <source>
        <dbReference type="Pfam" id="PF00006"/>
    </source>
</evidence>
<dbReference type="NCBIfam" id="NF009884">
    <property type="entry name" value="PRK13343.1"/>
    <property type="match status" value="1"/>
</dbReference>
<dbReference type="InterPro" id="IPR000793">
    <property type="entry name" value="ATP_synth_asu_C"/>
</dbReference>
<keyword evidence="4 14" id="KW-0813">Transport</keyword>
<dbReference type="GO" id="GO:0043531">
    <property type="term" value="F:ADP binding"/>
    <property type="evidence" value="ECO:0007669"/>
    <property type="project" value="TreeGrafter"/>
</dbReference>
<evidence type="ECO:0000256" key="3">
    <source>
        <dbReference type="ARBA" id="ARBA00008936"/>
    </source>
</evidence>
<dbReference type="EMBL" id="JAFREP010000001">
    <property type="protein sequence ID" value="MBO1317161.1"/>
    <property type="molecule type" value="Genomic_DNA"/>
</dbReference>
<dbReference type="InterPro" id="IPR005294">
    <property type="entry name" value="ATP_synth_F1_asu"/>
</dbReference>
<dbReference type="InterPro" id="IPR020003">
    <property type="entry name" value="ATPase_a/bsu_AS"/>
</dbReference>
<comment type="subunit">
    <text evidence="13">F-type ATPases have 2 components, CF(1) - the catalytic core - and CF(0) - the membrane proton channel. CF(1) has five subunits: alpha(3), beta(3), gamma(1), delta(1), epsilon(1). CF(0) has four main subunits: a(1), b(1), b'(1) and c(9-12).</text>
</comment>
<dbReference type="InterPro" id="IPR000194">
    <property type="entry name" value="ATPase_F1/V1/A1_a/bsu_nucl-bd"/>
</dbReference>
<dbReference type="Gene3D" id="3.40.50.300">
    <property type="entry name" value="P-loop containing nucleotide triphosphate hydrolases"/>
    <property type="match status" value="1"/>
</dbReference>
<dbReference type="Pfam" id="PF00006">
    <property type="entry name" value="ATP-synt_ab"/>
    <property type="match status" value="1"/>
</dbReference>
<evidence type="ECO:0000256" key="9">
    <source>
        <dbReference type="ARBA" id="ARBA00023065"/>
    </source>
</evidence>
<dbReference type="Gene3D" id="2.40.30.20">
    <property type="match status" value="1"/>
</dbReference>
<dbReference type="InterPro" id="IPR023366">
    <property type="entry name" value="ATP_synth_asu-like_sf"/>
</dbReference>
<keyword evidence="7 14" id="KW-0067">ATP-binding</keyword>
<keyword evidence="19" id="KW-1185">Reference proteome</keyword>
<dbReference type="InterPro" id="IPR004100">
    <property type="entry name" value="ATPase_F1/V1/A1_a/bsu_N"/>
</dbReference>
<dbReference type="Pfam" id="PF02874">
    <property type="entry name" value="ATP-synt_ab_N"/>
    <property type="match status" value="1"/>
</dbReference>
<dbReference type="CDD" id="cd18113">
    <property type="entry name" value="ATP-synt_F1_alpha_C"/>
    <property type="match status" value="1"/>
</dbReference>
<dbReference type="FunFam" id="2.40.30.20:FF:000001">
    <property type="entry name" value="ATP synthase subunit alpha"/>
    <property type="match status" value="1"/>
</dbReference>
<dbReference type="GO" id="GO:0005886">
    <property type="term" value="C:plasma membrane"/>
    <property type="evidence" value="ECO:0007669"/>
    <property type="project" value="UniProtKB-SubCell"/>
</dbReference>
<feature type="site" description="Required for activity" evidence="14">
    <location>
        <position position="362"/>
    </location>
</feature>
<keyword evidence="11 14" id="KW-0139">CF(1)</keyword>
<evidence type="ECO:0000256" key="10">
    <source>
        <dbReference type="ARBA" id="ARBA00023136"/>
    </source>
</evidence>
<keyword evidence="5 14" id="KW-0547">Nucleotide-binding</keyword>
<dbReference type="PROSITE" id="PS00152">
    <property type="entry name" value="ATPASE_ALPHA_BETA"/>
    <property type="match status" value="1"/>
</dbReference>
<dbReference type="FunFam" id="3.40.50.300:FF:000002">
    <property type="entry name" value="ATP synthase subunit alpha"/>
    <property type="match status" value="1"/>
</dbReference>
<evidence type="ECO:0000256" key="12">
    <source>
        <dbReference type="ARBA" id="ARBA00023310"/>
    </source>
</evidence>
<comment type="function">
    <text evidence="1 14">Produces ATP from ADP in the presence of a proton gradient across the membrane. The alpha chain is a regulatory subunit.</text>
</comment>
<feature type="domain" description="ATP synthase alpha subunit C-terminal" evidence="16">
    <location>
        <begin position="371"/>
        <end position="496"/>
    </location>
</feature>
<evidence type="ECO:0000256" key="8">
    <source>
        <dbReference type="ARBA" id="ARBA00022967"/>
    </source>
</evidence>
<feature type="domain" description="ATPase F1/V1/A1 complex alpha/beta subunit N-terminal" evidence="17">
    <location>
        <begin position="25"/>
        <end position="92"/>
    </location>
</feature>
<evidence type="ECO:0000259" key="16">
    <source>
        <dbReference type="Pfam" id="PF00306"/>
    </source>
</evidence>
<feature type="domain" description="ATPase F1/V1/A1 complex alpha/beta subunit nucleotide-binding" evidence="15">
    <location>
        <begin position="149"/>
        <end position="364"/>
    </location>
</feature>
<dbReference type="EC" id="7.1.2.2" evidence="14"/>
<dbReference type="SUPFAM" id="SSF52540">
    <property type="entry name" value="P-loop containing nucleoside triphosphate hydrolases"/>
    <property type="match status" value="1"/>
</dbReference>
<dbReference type="Pfam" id="PF00306">
    <property type="entry name" value="ATP-synt_ab_C"/>
    <property type="match status" value="1"/>
</dbReference>
<sequence length="506" mass="54599">MDIRAEEISKIIREQITGYEADVDTAEIGTVVAVGDGIARVYGLDKAMSGELLDFPHDVVGMVLNLEEDNVGVVLFGGGSKIREGDTVKRTGRLASVPVGKAMVGRVVNPLGLPIDGKGPIKNDGFNPVERIAPGIIARKSVHEPMQTGLKAVDAMIPIGRGQRELIIGDRQTGKTAVALDTIINQKDTGVICIYVAIGQKRSTVAQVVAKLEQYGAMDHTIVVSATASEPSPLLFLAPYSGCAMGEYFRDRGGHVLIVYDDLSKQAAAYRELSLLLRRPPGREAFPGDVFYLHSRLLERAAKLNDDEGGGSMTALPIIETQAGDVSAYIPTNVISITDGQIYLEADLFNSGQRPAVNVGISVSRVGGAAQTKGVKKLSGTLRLDLAQYRELAAFAQFGSDLDKATQAQLNRGQRMTELLKQDQYVPLVVEKMICILYVGAKGHLDDIPVEAIGAFESKFYDFMDAHHSDLLKTLKEKPALNDDVEKSLTSAINAFKEQFRADMGV</sequence>
<keyword evidence="12 14" id="KW-0066">ATP synthesis</keyword>
<evidence type="ECO:0000313" key="19">
    <source>
        <dbReference type="Proteomes" id="UP000664417"/>
    </source>
</evidence>
<keyword evidence="14" id="KW-1003">Cell membrane</keyword>
<evidence type="ECO:0000313" key="18">
    <source>
        <dbReference type="EMBL" id="MBO1317161.1"/>
    </source>
</evidence>
<gene>
    <name evidence="14" type="primary">atpA</name>
    <name evidence="18" type="ORF">J3U88_01730</name>
</gene>
<dbReference type="SUPFAM" id="SSF50615">
    <property type="entry name" value="N-terminal domain of alpha and beta subunits of F1 ATP synthase"/>
    <property type="match status" value="1"/>
</dbReference>
<evidence type="ECO:0000256" key="1">
    <source>
        <dbReference type="ARBA" id="ARBA00003784"/>
    </source>
</evidence>
<keyword evidence="6 14" id="KW-0375">Hydrogen ion transport</keyword>
<evidence type="ECO:0000256" key="5">
    <source>
        <dbReference type="ARBA" id="ARBA00022741"/>
    </source>
</evidence>
<dbReference type="RefSeq" id="WP_207856394.1">
    <property type="nucleotide sequence ID" value="NZ_JAFREP010000001.1"/>
</dbReference>
<evidence type="ECO:0000256" key="2">
    <source>
        <dbReference type="ARBA" id="ARBA00004170"/>
    </source>
</evidence>
<dbReference type="Proteomes" id="UP000664417">
    <property type="component" value="Unassembled WGS sequence"/>
</dbReference>
<dbReference type="SUPFAM" id="SSF47917">
    <property type="entry name" value="C-terminal domain of alpha and beta subunits of F1 ATP synthase"/>
    <property type="match status" value="1"/>
</dbReference>
<evidence type="ECO:0000256" key="13">
    <source>
        <dbReference type="ARBA" id="ARBA00026013"/>
    </source>
</evidence>
<comment type="catalytic activity">
    <reaction evidence="14">
        <text>ATP + H2O + 4 H(+)(in) = ADP + phosphate + 5 H(+)(out)</text>
        <dbReference type="Rhea" id="RHEA:57720"/>
        <dbReference type="ChEBI" id="CHEBI:15377"/>
        <dbReference type="ChEBI" id="CHEBI:15378"/>
        <dbReference type="ChEBI" id="CHEBI:30616"/>
        <dbReference type="ChEBI" id="CHEBI:43474"/>
        <dbReference type="ChEBI" id="CHEBI:456216"/>
        <dbReference type="EC" id="7.1.2.2"/>
    </reaction>
</comment>
<name>A0A8J7Q3U9_9BACT</name>
<comment type="caution">
    <text evidence="18">The sequence shown here is derived from an EMBL/GenBank/DDBJ whole genome shotgun (WGS) entry which is preliminary data.</text>
</comment>
<keyword evidence="8 14" id="KW-1278">Translocase</keyword>
<dbReference type="GO" id="GO:0046933">
    <property type="term" value="F:proton-transporting ATP synthase activity, rotational mechanism"/>
    <property type="evidence" value="ECO:0007669"/>
    <property type="project" value="UniProtKB-UniRule"/>
</dbReference>
<accession>A0A8J7Q3U9</accession>
<dbReference type="InterPro" id="IPR027417">
    <property type="entry name" value="P-loop_NTPase"/>
</dbReference>
<dbReference type="InterPro" id="IPR036121">
    <property type="entry name" value="ATPase_F1/V1/A1_a/bsu_N_sf"/>
</dbReference>
<comment type="subcellular location">
    <subcellularLocation>
        <location evidence="14">Cell membrane</location>
        <topology evidence="14">Peripheral membrane protein</topology>
    </subcellularLocation>
    <subcellularLocation>
        <location evidence="2">Membrane</location>
        <topology evidence="2">Peripheral membrane protein</topology>
    </subcellularLocation>
</comment>
<organism evidence="18 19">
    <name type="scientific">Acanthopleuribacter pedis</name>
    <dbReference type="NCBI Taxonomy" id="442870"/>
    <lineage>
        <taxon>Bacteria</taxon>
        <taxon>Pseudomonadati</taxon>
        <taxon>Acidobacteriota</taxon>
        <taxon>Holophagae</taxon>
        <taxon>Acanthopleuribacterales</taxon>
        <taxon>Acanthopleuribacteraceae</taxon>
        <taxon>Acanthopleuribacter</taxon>
    </lineage>
</organism>
<dbReference type="GO" id="GO:0005524">
    <property type="term" value="F:ATP binding"/>
    <property type="evidence" value="ECO:0007669"/>
    <property type="project" value="UniProtKB-UniRule"/>
</dbReference>
<reference evidence="18" key="1">
    <citation type="submission" date="2021-03" db="EMBL/GenBank/DDBJ databases">
        <authorList>
            <person name="Wang G."/>
        </authorList>
    </citation>
    <scope>NUCLEOTIDE SEQUENCE</scope>
    <source>
        <strain evidence="18">KCTC 12899</strain>
    </source>
</reference>
<keyword evidence="9 14" id="KW-0406">Ion transport</keyword>
<dbReference type="GO" id="GO:0045259">
    <property type="term" value="C:proton-transporting ATP synthase complex"/>
    <property type="evidence" value="ECO:0007669"/>
    <property type="project" value="UniProtKB-KW"/>
</dbReference>
<dbReference type="PANTHER" id="PTHR48082">
    <property type="entry name" value="ATP SYNTHASE SUBUNIT ALPHA, MITOCHONDRIAL"/>
    <property type="match status" value="1"/>
</dbReference>
<dbReference type="PANTHER" id="PTHR48082:SF2">
    <property type="entry name" value="ATP SYNTHASE SUBUNIT ALPHA, MITOCHONDRIAL"/>
    <property type="match status" value="1"/>
</dbReference>
<protein>
    <recommendedName>
        <fullName evidence="14">ATP synthase subunit alpha</fullName>
        <ecNumber evidence="14">7.1.2.2</ecNumber>
    </recommendedName>
    <alternativeName>
        <fullName evidence="14">ATP synthase F1 sector subunit alpha</fullName>
    </alternativeName>
    <alternativeName>
        <fullName evidence="14">F-ATPase subunit alpha</fullName>
    </alternativeName>
</protein>
<dbReference type="CDD" id="cd18116">
    <property type="entry name" value="ATP-synt_F1_alpha_N"/>
    <property type="match status" value="1"/>
</dbReference>
<proteinExistence type="inferred from homology"/>
<evidence type="ECO:0000256" key="14">
    <source>
        <dbReference type="HAMAP-Rule" id="MF_01346"/>
    </source>
</evidence>
<evidence type="ECO:0000256" key="4">
    <source>
        <dbReference type="ARBA" id="ARBA00022448"/>
    </source>
</evidence>
<dbReference type="NCBIfam" id="TIGR00962">
    <property type="entry name" value="atpA"/>
    <property type="match status" value="1"/>
</dbReference>
<dbReference type="InterPro" id="IPR038376">
    <property type="entry name" value="ATP_synth_asu_C_sf"/>
</dbReference>
<evidence type="ECO:0000256" key="6">
    <source>
        <dbReference type="ARBA" id="ARBA00022781"/>
    </source>
</evidence>
<dbReference type="FunFam" id="1.20.150.20:FF:000001">
    <property type="entry name" value="ATP synthase subunit alpha"/>
    <property type="match status" value="1"/>
</dbReference>
<feature type="binding site" evidence="14">
    <location>
        <begin position="169"/>
        <end position="176"/>
    </location>
    <ligand>
        <name>ATP</name>
        <dbReference type="ChEBI" id="CHEBI:30616"/>
    </ligand>
</feature>
<evidence type="ECO:0000256" key="11">
    <source>
        <dbReference type="ARBA" id="ARBA00023196"/>
    </source>
</evidence>
<dbReference type="CDD" id="cd01132">
    <property type="entry name" value="F1-ATPase_alpha_CD"/>
    <property type="match status" value="1"/>
</dbReference>
<evidence type="ECO:0000256" key="7">
    <source>
        <dbReference type="ARBA" id="ARBA00022840"/>
    </source>
</evidence>
<dbReference type="Gene3D" id="1.20.150.20">
    <property type="entry name" value="ATP synthase alpha/beta chain, C-terminal domain"/>
    <property type="match status" value="1"/>
</dbReference>
<dbReference type="AlphaFoldDB" id="A0A8J7Q3U9"/>
<comment type="similarity">
    <text evidence="3 14">Belongs to the ATPase alpha/beta chains family.</text>
</comment>
<dbReference type="PIRSF" id="PIRSF039088">
    <property type="entry name" value="F_ATPase_subunit_alpha"/>
    <property type="match status" value="1"/>
</dbReference>
<dbReference type="HAMAP" id="MF_01346">
    <property type="entry name" value="ATP_synth_alpha_bact"/>
    <property type="match status" value="1"/>
</dbReference>
<dbReference type="InterPro" id="IPR033732">
    <property type="entry name" value="ATP_synth_F1_a_nt-bd_dom"/>
</dbReference>
<evidence type="ECO:0000259" key="17">
    <source>
        <dbReference type="Pfam" id="PF02874"/>
    </source>
</evidence>